<feature type="compositionally biased region" description="Polar residues" evidence="1">
    <location>
        <begin position="19"/>
        <end position="29"/>
    </location>
</feature>
<proteinExistence type="predicted"/>
<evidence type="ECO:0000313" key="2">
    <source>
        <dbReference type="EMBL" id="KAH3696134.1"/>
    </source>
</evidence>
<feature type="region of interest" description="Disordered" evidence="1">
    <location>
        <begin position="19"/>
        <end position="66"/>
    </location>
</feature>
<keyword evidence="3" id="KW-1185">Reference proteome</keyword>
<dbReference type="AlphaFoldDB" id="A0A9D3YCR3"/>
<evidence type="ECO:0000256" key="1">
    <source>
        <dbReference type="SAM" id="MobiDB-lite"/>
    </source>
</evidence>
<comment type="caution">
    <text evidence="2">The sequence shown here is derived from an EMBL/GenBank/DDBJ whole genome shotgun (WGS) entry which is preliminary data.</text>
</comment>
<evidence type="ECO:0000313" key="3">
    <source>
        <dbReference type="Proteomes" id="UP000828390"/>
    </source>
</evidence>
<reference evidence="2" key="2">
    <citation type="submission" date="2020-11" db="EMBL/GenBank/DDBJ databases">
        <authorList>
            <person name="McCartney M.A."/>
            <person name="Auch B."/>
            <person name="Kono T."/>
            <person name="Mallez S."/>
            <person name="Becker A."/>
            <person name="Gohl D.M."/>
            <person name="Silverstein K.A.T."/>
            <person name="Koren S."/>
            <person name="Bechman K.B."/>
            <person name="Herman A."/>
            <person name="Abrahante J.E."/>
            <person name="Garbe J."/>
        </authorList>
    </citation>
    <scope>NUCLEOTIDE SEQUENCE</scope>
    <source>
        <strain evidence="2">Duluth1</strain>
        <tissue evidence="2">Whole animal</tissue>
    </source>
</reference>
<gene>
    <name evidence="2" type="ORF">DPMN_083597</name>
</gene>
<accession>A0A9D3YCR3</accession>
<dbReference type="EMBL" id="JAIWYP010000016">
    <property type="protein sequence ID" value="KAH3696134.1"/>
    <property type="molecule type" value="Genomic_DNA"/>
</dbReference>
<dbReference type="Proteomes" id="UP000828390">
    <property type="component" value="Unassembled WGS sequence"/>
</dbReference>
<sequence>MRSLEDDLRETTRKLIENSQQFSRFANRTSRPKLSIGLAQPQQRQTLKTPKATEISGEQHLGNLTSNAERLRMAQSPWASENSPPMDLDYENSDIERALYPGRQSNRDIERALYPGEEDVTNRMAMTSSTPSKKRRLTYQKMPGRRGQTKLVFE</sequence>
<name>A0A9D3YCR3_DREPO</name>
<reference evidence="2" key="1">
    <citation type="journal article" date="2019" name="bioRxiv">
        <title>The Genome of the Zebra Mussel, Dreissena polymorpha: A Resource for Invasive Species Research.</title>
        <authorList>
            <person name="McCartney M.A."/>
            <person name="Auch B."/>
            <person name="Kono T."/>
            <person name="Mallez S."/>
            <person name="Zhang Y."/>
            <person name="Obille A."/>
            <person name="Becker A."/>
            <person name="Abrahante J.E."/>
            <person name="Garbe J."/>
            <person name="Badalamenti J.P."/>
            <person name="Herman A."/>
            <person name="Mangelson H."/>
            <person name="Liachko I."/>
            <person name="Sullivan S."/>
            <person name="Sone E.D."/>
            <person name="Koren S."/>
            <person name="Silverstein K.A.T."/>
            <person name="Beckman K.B."/>
            <person name="Gohl D.M."/>
        </authorList>
    </citation>
    <scope>NUCLEOTIDE SEQUENCE</scope>
    <source>
        <strain evidence="2">Duluth1</strain>
        <tissue evidence="2">Whole animal</tissue>
    </source>
</reference>
<organism evidence="2 3">
    <name type="scientific">Dreissena polymorpha</name>
    <name type="common">Zebra mussel</name>
    <name type="synonym">Mytilus polymorpha</name>
    <dbReference type="NCBI Taxonomy" id="45954"/>
    <lineage>
        <taxon>Eukaryota</taxon>
        <taxon>Metazoa</taxon>
        <taxon>Spiralia</taxon>
        <taxon>Lophotrochozoa</taxon>
        <taxon>Mollusca</taxon>
        <taxon>Bivalvia</taxon>
        <taxon>Autobranchia</taxon>
        <taxon>Heteroconchia</taxon>
        <taxon>Euheterodonta</taxon>
        <taxon>Imparidentia</taxon>
        <taxon>Neoheterodontei</taxon>
        <taxon>Myida</taxon>
        <taxon>Dreissenoidea</taxon>
        <taxon>Dreissenidae</taxon>
        <taxon>Dreissena</taxon>
    </lineage>
</organism>
<protein>
    <submittedName>
        <fullName evidence="2">Uncharacterized protein</fullName>
    </submittedName>
</protein>